<keyword evidence="3" id="KW-1185">Reference proteome</keyword>
<dbReference type="Proteomes" id="UP000308530">
    <property type="component" value="Chromosome"/>
</dbReference>
<name>A0ABX6QIX9_9HYPH</name>
<feature type="region of interest" description="Disordered" evidence="1">
    <location>
        <begin position="1"/>
        <end position="30"/>
    </location>
</feature>
<accession>A0ABX6QIX9</accession>
<organism evidence="2 3">
    <name type="scientific">Peteryoungia desertarenae</name>
    <dbReference type="NCBI Taxonomy" id="1813451"/>
    <lineage>
        <taxon>Bacteria</taxon>
        <taxon>Pseudomonadati</taxon>
        <taxon>Pseudomonadota</taxon>
        <taxon>Alphaproteobacteria</taxon>
        <taxon>Hyphomicrobiales</taxon>
        <taxon>Rhizobiaceae</taxon>
        <taxon>Peteryoungia</taxon>
    </lineage>
</organism>
<reference evidence="2 3" key="1">
    <citation type="submission" date="2020-06" db="EMBL/GenBank/DDBJ databases">
        <title>Genome sequence of Rhizobium sp strain ADMK78.</title>
        <authorList>
            <person name="Rahi P."/>
        </authorList>
    </citation>
    <scope>NUCLEOTIDE SEQUENCE [LARGE SCALE GENOMIC DNA]</scope>
    <source>
        <strain evidence="2 3">ADMK78</strain>
    </source>
</reference>
<evidence type="ECO:0000313" key="3">
    <source>
        <dbReference type="Proteomes" id="UP000308530"/>
    </source>
</evidence>
<gene>
    <name evidence="2" type="ORF">FE840_000660</name>
</gene>
<dbReference type="EMBL" id="CP058350">
    <property type="protein sequence ID" value="QLF68190.1"/>
    <property type="molecule type" value="Genomic_DNA"/>
</dbReference>
<sequence length="103" mass="12137">MRKTKKQRLAEQAARQQAVRDQAKENRRPTRDDLARVLLWQMITVAQRQAEPETALCKICESLIKDLNRQGFKTNQVEAVFWELATKYKTGLWPFRTKRHLGV</sequence>
<evidence type="ECO:0000313" key="2">
    <source>
        <dbReference type="EMBL" id="QLF68190.1"/>
    </source>
</evidence>
<feature type="compositionally biased region" description="Basic and acidic residues" evidence="1">
    <location>
        <begin position="21"/>
        <end position="30"/>
    </location>
</feature>
<protein>
    <submittedName>
        <fullName evidence="2">Uncharacterized protein</fullName>
    </submittedName>
</protein>
<feature type="compositionally biased region" description="Low complexity" evidence="1">
    <location>
        <begin position="10"/>
        <end position="20"/>
    </location>
</feature>
<proteinExistence type="predicted"/>
<evidence type="ECO:0000256" key="1">
    <source>
        <dbReference type="SAM" id="MobiDB-lite"/>
    </source>
</evidence>
<dbReference type="RefSeq" id="WP_138288007.1">
    <property type="nucleotide sequence ID" value="NZ_CP058350.1"/>
</dbReference>